<keyword evidence="2" id="KW-1185">Reference proteome</keyword>
<dbReference type="Pfam" id="PF12796">
    <property type="entry name" value="Ank_2"/>
    <property type="match status" value="1"/>
</dbReference>
<dbReference type="EMBL" id="JAEPRB010000128">
    <property type="protein sequence ID" value="KAG2220811.1"/>
    <property type="molecule type" value="Genomic_DNA"/>
</dbReference>
<dbReference type="SUPFAM" id="SSF48403">
    <property type="entry name" value="Ankyrin repeat"/>
    <property type="match status" value="1"/>
</dbReference>
<dbReference type="InterPro" id="IPR036770">
    <property type="entry name" value="Ankyrin_rpt-contain_sf"/>
</dbReference>
<gene>
    <name evidence="1" type="ORF">INT45_004472</name>
</gene>
<organism evidence="1 2">
    <name type="scientific">Circinella minor</name>
    <dbReference type="NCBI Taxonomy" id="1195481"/>
    <lineage>
        <taxon>Eukaryota</taxon>
        <taxon>Fungi</taxon>
        <taxon>Fungi incertae sedis</taxon>
        <taxon>Mucoromycota</taxon>
        <taxon>Mucoromycotina</taxon>
        <taxon>Mucoromycetes</taxon>
        <taxon>Mucorales</taxon>
        <taxon>Lichtheimiaceae</taxon>
        <taxon>Circinella</taxon>
    </lineage>
</organism>
<proteinExistence type="predicted"/>
<sequence>MPYKHARPTKRLKLSPSLSTKPFRINLLPFELVSEIFILSSNAQLALVCPQLRHCSDYTKVDWLLHKFHGNIIKAVQEGLKYRFFSISLLEKFDQKQQQLQQQCHGNNDDSKKIRLDNQMIPARLWGSVATHTLARQLLERGASPHKPKGYPLIKSAQLGYLDMVKTLVSFGADATFNNNFALRASARRNNKEMVLYFLDNLGLKPDSETLKLCVQEDLWDMVTILVDHGAVPDMSTVQMT</sequence>
<reference evidence="1 2" key="1">
    <citation type="submission" date="2020-12" db="EMBL/GenBank/DDBJ databases">
        <title>Metabolic potential, ecology and presence of endohyphal bacteria is reflected in genomic diversity of Mucoromycotina.</title>
        <authorList>
            <person name="Muszewska A."/>
            <person name="Okrasinska A."/>
            <person name="Steczkiewicz K."/>
            <person name="Drgas O."/>
            <person name="Orlowska M."/>
            <person name="Perlinska-Lenart U."/>
            <person name="Aleksandrzak-Piekarczyk T."/>
            <person name="Szatraj K."/>
            <person name="Zielenkiewicz U."/>
            <person name="Pilsyk S."/>
            <person name="Malc E."/>
            <person name="Mieczkowski P."/>
            <person name="Kruszewska J.S."/>
            <person name="Biernat P."/>
            <person name="Pawlowska J."/>
        </authorList>
    </citation>
    <scope>NUCLEOTIDE SEQUENCE [LARGE SCALE GENOMIC DNA]</scope>
    <source>
        <strain evidence="1 2">CBS 142.35</strain>
    </source>
</reference>
<dbReference type="Gene3D" id="1.25.40.20">
    <property type="entry name" value="Ankyrin repeat-containing domain"/>
    <property type="match status" value="1"/>
</dbReference>
<evidence type="ECO:0000313" key="1">
    <source>
        <dbReference type="EMBL" id="KAG2220811.1"/>
    </source>
</evidence>
<name>A0A8H7S142_9FUNG</name>
<dbReference type="InterPro" id="IPR002110">
    <property type="entry name" value="Ankyrin_rpt"/>
</dbReference>
<dbReference type="OrthoDB" id="539213at2759"/>
<protein>
    <submittedName>
        <fullName evidence="1">Uncharacterized protein</fullName>
    </submittedName>
</protein>
<comment type="caution">
    <text evidence="1">The sequence shown here is derived from an EMBL/GenBank/DDBJ whole genome shotgun (WGS) entry which is preliminary data.</text>
</comment>
<dbReference type="Proteomes" id="UP000646827">
    <property type="component" value="Unassembled WGS sequence"/>
</dbReference>
<accession>A0A8H7S142</accession>
<dbReference type="AlphaFoldDB" id="A0A8H7S142"/>
<evidence type="ECO:0000313" key="2">
    <source>
        <dbReference type="Proteomes" id="UP000646827"/>
    </source>
</evidence>